<dbReference type="FunFam" id="3.20.20.140:FF:000014">
    <property type="entry name" value="5-methylthioadenosine/S-adenosylhomocysteine deaminase"/>
    <property type="match status" value="1"/>
</dbReference>
<keyword evidence="3 4" id="KW-0862">Zinc</keyword>
<dbReference type="PANTHER" id="PTHR43794:SF11">
    <property type="entry name" value="AMIDOHYDROLASE-RELATED DOMAIN-CONTAINING PROTEIN"/>
    <property type="match status" value="1"/>
</dbReference>
<feature type="binding site" evidence="4">
    <location>
        <position position="140"/>
    </location>
    <ligand>
        <name>substrate</name>
    </ligand>
</feature>
<dbReference type="OrthoDB" id="9807210at2"/>
<feature type="domain" description="Amidohydrolase-related" evidence="5">
    <location>
        <begin position="51"/>
        <end position="394"/>
    </location>
</feature>
<reference evidence="6 7" key="1">
    <citation type="submission" date="2010-07" db="EMBL/GenBank/DDBJ databases">
        <authorList>
            <person name="Muzny D."/>
            <person name="Qin X."/>
            <person name="Deng J."/>
            <person name="Jiang H."/>
            <person name="Liu Y."/>
            <person name="Qu J."/>
            <person name="Song X.-Z."/>
            <person name="Zhang L."/>
            <person name="Thornton R."/>
            <person name="Coyle M."/>
            <person name="Francisco L."/>
            <person name="Jackson L."/>
            <person name="Javaid M."/>
            <person name="Korchina V."/>
            <person name="Kovar C."/>
            <person name="Mata R."/>
            <person name="Mathew T."/>
            <person name="Ngo R."/>
            <person name="Nguyen L."/>
            <person name="Nguyen N."/>
            <person name="Okwuonu G."/>
            <person name="Ongeri F."/>
            <person name="Pham C."/>
            <person name="Simmons D."/>
            <person name="Wilczek-Boney K."/>
            <person name="Hale W."/>
            <person name="Jakkamsetti A."/>
            <person name="Pham P."/>
            <person name="Ruth R."/>
            <person name="San Lucas F."/>
            <person name="Warren J."/>
            <person name="Zhang J."/>
            <person name="Zhao Z."/>
            <person name="Zhou C."/>
            <person name="Zhu D."/>
            <person name="Lee S."/>
            <person name="Bess C."/>
            <person name="Blankenburg K."/>
            <person name="Forbes L."/>
            <person name="Fu Q."/>
            <person name="Gubbala S."/>
            <person name="Hirani K."/>
            <person name="Jayaseelan J.C."/>
            <person name="Lara F."/>
            <person name="Munidasa M."/>
            <person name="Palculict T."/>
            <person name="Patil S."/>
            <person name="Pu L.-L."/>
            <person name="Saada N."/>
            <person name="Tang L."/>
            <person name="Weissenberger G."/>
            <person name="Zhu Y."/>
            <person name="Hemphill L."/>
            <person name="Shang Y."/>
            <person name="Youmans B."/>
            <person name="Ayvaz T."/>
            <person name="Ross M."/>
            <person name="Santibanez J."/>
            <person name="Aqrawi P."/>
            <person name="Gross S."/>
            <person name="Joshi V."/>
            <person name="Fowler G."/>
            <person name="Nazareth L."/>
            <person name="Reid J."/>
            <person name="Worley K."/>
            <person name="Petrosino J."/>
            <person name="Highlander S."/>
            <person name="Gibbs R."/>
        </authorList>
    </citation>
    <scope>NUCLEOTIDE SEQUENCE [LARGE SCALE GENOMIC DNA]</scope>
    <source>
        <strain evidence="6 7">ATCC BAA-1640</strain>
    </source>
</reference>
<comment type="caution">
    <text evidence="4">Lacks conserved residue(s) required for the propagation of feature annotation.</text>
</comment>
<dbReference type="InterPro" id="IPR011059">
    <property type="entry name" value="Metal-dep_hydrolase_composite"/>
</dbReference>
<keyword evidence="1 4" id="KW-0479">Metal-binding</keyword>
<evidence type="ECO:0000313" key="6">
    <source>
        <dbReference type="EMBL" id="EFM25398.1"/>
    </source>
</evidence>
<dbReference type="InterPro" id="IPR023512">
    <property type="entry name" value="Deaminase_MtaD/DadD"/>
</dbReference>
<feature type="binding site" evidence="4">
    <location>
        <position position="292"/>
    </location>
    <ligand>
        <name>substrate</name>
    </ligand>
</feature>
<evidence type="ECO:0000256" key="1">
    <source>
        <dbReference type="ARBA" id="ARBA00022723"/>
    </source>
</evidence>
<dbReference type="CDD" id="cd01298">
    <property type="entry name" value="ATZ_TRZ_like"/>
    <property type="match status" value="1"/>
</dbReference>
<protein>
    <recommendedName>
        <fullName evidence="4">5-methylthioadenosine/S-adenosylhomocysteine deaminase</fullName>
        <shortName evidence="4">MTA/SAH deaminase</shortName>
        <ecNumber evidence="4">3.5.4.28</ecNumber>
        <ecNumber evidence="4">3.5.4.31</ecNumber>
    </recommendedName>
</protein>
<dbReference type="Pfam" id="PF01979">
    <property type="entry name" value="Amidohydro_1"/>
    <property type="match status" value="1"/>
</dbReference>
<comment type="catalytic activity">
    <reaction evidence="4">
        <text>S-adenosyl-L-homocysteine + H2O + H(+) = S-inosyl-L-homocysteine + NH4(+)</text>
        <dbReference type="Rhea" id="RHEA:20716"/>
        <dbReference type="ChEBI" id="CHEBI:15377"/>
        <dbReference type="ChEBI" id="CHEBI:15378"/>
        <dbReference type="ChEBI" id="CHEBI:28938"/>
        <dbReference type="ChEBI" id="CHEBI:57856"/>
        <dbReference type="ChEBI" id="CHEBI:57985"/>
        <dbReference type="EC" id="3.5.4.28"/>
    </reaction>
</comment>
<dbReference type="SUPFAM" id="SSF51556">
    <property type="entry name" value="Metallo-dependent hydrolases"/>
    <property type="match status" value="1"/>
</dbReference>
<comment type="cofactor">
    <cofactor evidence="4">
        <name>Zn(2+)</name>
        <dbReference type="ChEBI" id="CHEBI:29105"/>
    </cofactor>
    <text evidence="4">Binds 1 zinc ion per subunit.</text>
</comment>
<name>E0NLC2_9FIRM</name>
<feature type="binding site" evidence="4">
    <location>
        <position position="177"/>
    </location>
    <ligand>
        <name>substrate</name>
    </ligand>
</feature>
<feature type="binding site" evidence="4">
    <location>
        <position position="61"/>
    </location>
    <ligand>
        <name>Zn(2+)</name>
        <dbReference type="ChEBI" id="CHEBI:29105"/>
    </ligand>
</feature>
<comment type="catalytic activity">
    <reaction evidence="4">
        <text>S-methyl-5'-thioadenosine + H2O + H(+) = S-methyl-5'-thioinosine + NH4(+)</text>
        <dbReference type="Rhea" id="RHEA:25025"/>
        <dbReference type="ChEBI" id="CHEBI:15377"/>
        <dbReference type="ChEBI" id="CHEBI:15378"/>
        <dbReference type="ChEBI" id="CHEBI:17509"/>
        <dbReference type="ChEBI" id="CHEBI:28938"/>
        <dbReference type="ChEBI" id="CHEBI:48595"/>
        <dbReference type="EC" id="3.5.4.31"/>
    </reaction>
</comment>
<dbReference type="GO" id="GO:0050270">
    <property type="term" value="F:S-adenosylhomocysteine deaminase activity"/>
    <property type="evidence" value="ECO:0007669"/>
    <property type="project" value="UniProtKB-UniRule"/>
</dbReference>
<sequence length="422" mass="47035">MLIKNISVLDVIGGKILEHQDIYIDGQYIKKIGENLNIEDDRVLDGENKLAVPGFVNAHTHLGMSLFRNYADDMELMEWLGEKIWPIEAKLNPEDVYIGSLMSMAEMIKSGATTFCDMYFPIEPVYRAMEEIGIRGAITRGMMDVEDGSISIREHKEGYEKYNGALDGRVTLFPGPHAIYTSSTEYLKEVIEVAKEYGGRINIHLSETETEVRDSLEKYNMTPIEYVNSLGLLELPTVAAHCVHITDEEIEIVKDKEFYPVYNPSSNLKLASGFTPVKKLLANGLKVCLGTDGSSSNNNQNMLEEIHIASIVNKAVEMDPKAVKAIEVLRMATINGAEALNINAGAIEEGRLADISIFDLNSLNFTPKNNLISALCYSASSEDIKTVIIDGKIVLEDRKFVNIDEDKLIKDVNETMNDLISR</sequence>
<accession>E0NLC2</accession>
<dbReference type="STRING" id="862517.HMPREF9225_0961"/>
<dbReference type="GO" id="GO:0090614">
    <property type="term" value="F:5'-methylthioadenosine deaminase activity"/>
    <property type="evidence" value="ECO:0007669"/>
    <property type="project" value="UniProtKB-UniRule"/>
</dbReference>
<organism evidence="6 7">
    <name type="scientific">Peptoniphilus duerdenii ATCC BAA-1640</name>
    <dbReference type="NCBI Taxonomy" id="862517"/>
    <lineage>
        <taxon>Bacteria</taxon>
        <taxon>Bacillati</taxon>
        <taxon>Bacillota</taxon>
        <taxon>Tissierellia</taxon>
        <taxon>Tissierellales</taxon>
        <taxon>Peptoniphilaceae</taxon>
        <taxon>Peptoniphilus</taxon>
    </lineage>
</organism>
<comment type="function">
    <text evidence="4">Catalyzes the deamination of 5-methylthioadenosine and S-adenosyl-L-homocysteine into 5-methylthioinosine and S-inosyl-L-homocysteine, respectively. Is also able to deaminate adenosine.</text>
</comment>
<dbReference type="InterPro" id="IPR032466">
    <property type="entry name" value="Metal_Hydrolase"/>
</dbReference>
<evidence type="ECO:0000313" key="7">
    <source>
        <dbReference type="Proteomes" id="UP000003280"/>
    </source>
</evidence>
<feature type="binding site" evidence="4">
    <location>
        <position position="59"/>
    </location>
    <ligand>
        <name>Zn(2+)</name>
        <dbReference type="ChEBI" id="CHEBI:29105"/>
    </ligand>
</feature>
<dbReference type="eggNOG" id="COG0402">
    <property type="taxonomic scope" value="Bacteria"/>
</dbReference>
<evidence type="ECO:0000256" key="2">
    <source>
        <dbReference type="ARBA" id="ARBA00022801"/>
    </source>
</evidence>
<evidence type="ECO:0000259" key="5">
    <source>
        <dbReference type="Pfam" id="PF01979"/>
    </source>
</evidence>
<evidence type="ECO:0000256" key="3">
    <source>
        <dbReference type="ARBA" id="ARBA00022833"/>
    </source>
</evidence>
<feature type="binding site" evidence="4">
    <location>
        <position position="292"/>
    </location>
    <ligand>
        <name>Zn(2+)</name>
        <dbReference type="ChEBI" id="CHEBI:29105"/>
    </ligand>
</feature>
<dbReference type="EMBL" id="AEEH01000038">
    <property type="protein sequence ID" value="EFM25398.1"/>
    <property type="molecule type" value="Genomic_DNA"/>
</dbReference>
<dbReference type="HOGENOM" id="CLU_012358_2_1_9"/>
<dbReference type="AlphaFoldDB" id="E0NLC2"/>
<dbReference type="EC" id="3.5.4.28" evidence="4"/>
<comment type="similarity">
    <text evidence="4">Belongs to the metallo-dependent hydrolases superfamily. MTA/SAH deaminase family.</text>
</comment>
<keyword evidence="2 4" id="KW-0378">Hydrolase</keyword>
<feature type="binding site" evidence="4">
    <location>
        <position position="88"/>
    </location>
    <ligand>
        <name>substrate</name>
    </ligand>
</feature>
<dbReference type="EC" id="3.5.4.31" evidence="4"/>
<dbReference type="InterPro" id="IPR006680">
    <property type="entry name" value="Amidohydro-rel"/>
</dbReference>
<dbReference type="RefSeq" id="WP_008901775.1">
    <property type="nucleotide sequence ID" value="NZ_GL397071.1"/>
</dbReference>
<dbReference type="InterPro" id="IPR050287">
    <property type="entry name" value="MTA/SAH_deaminase"/>
</dbReference>
<dbReference type="Gene3D" id="3.20.20.140">
    <property type="entry name" value="Metal-dependent hydrolases"/>
    <property type="match status" value="1"/>
</dbReference>
<comment type="caution">
    <text evidence="6">The sequence shown here is derived from an EMBL/GenBank/DDBJ whole genome shotgun (WGS) entry which is preliminary data.</text>
</comment>
<dbReference type="Gene3D" id="2.30.40.10">
    <property type="entry name" value="Urease, subunit C, domain 1"/>
    <property type="match status" value="1"/>
</dbReference>
<dbReference type="SUPFAM" id="SSF51338">
    <property type="entry name" value="Composite domain of metallo-dependent hydrolases"/>
    <property type="match status" value="1"/>
</dbReference>
<dbReference type="HAMAP" id="MF_01281">
    <property type="entry name" value="MTA_SAH_deamin"/>
    <property type="match status" value="1"/>
</dbReference>
<dbReference type="Proteomes" id="UP000003280">
    <property type="component" value="Unassembled WGS sequence"/>
</dbReference>
<evidence type="ECO:0000256" key="4">
    <source>
        <dbReference type="HAMAP-Rule" id="MF_01281"/>
    </source>
</evidence>
<feature type="binding site" evidence="4">
    <location>
        <position position="207"/>
    </location>
    <ligand>
        <name>substrate</name>
    </ligand>
</feature>
<feature type="binding site" evidence="4">
    <location>
        <position position="204"/>
    </location>
    <ligand>
        <name>Zn(2+)</name>
        <dbReference type="ChEBI" id="CHEBI:29105"/>
    </ligand>
</feature>
<proteinExistence type="inferred from homology"/>
<gene>
    <name evidence="4 6" type="primary">mtaD</name>
    <name evidence="6" type="ORF">HMPREF9225_0961</name>
</gene>
<dbReference type="PANTHER" id="PTHR43794">
    <property type="entry name" value="AMINOHYDROLASE SSNA-RELATED"/>
    <property type="match status" value="1"/>
</dbReference>
<keyword evidence="7" id="KW-1185">Reference proteome</keyword>
<dbReference type="GO" id="GO:0046872">
    <property type="term" value="F:metal ion binding"/>
    <property type="evidence" value="ECO:0007669"/>
    <property type="project" value="UniProtKB-KW"/>
</dbReference>